<evidence type="ECO:0000256" key="1">
    <source>
        <dbReference type="ARBA" id="ARBA00008455"/>
    </source>
</evidence>
<dbReference type="GO" id="GO:0008234">
    <property type="term" value="F:cysteine-type peptidase activity"/>
    <property type="evidence" value="ECO:0007669"/>
    <property type="project" value="InterPro"/>
</dbReference>
<evidence type="ECO:0000256" key="2">
    <source>
        <dbReference type="ARBA" id="ARBA00023145"/>
    </source>
</evidence>
<gene>
    <name evidence="4" type="ORF">EVOR1521_LOCUS5280</name>
</gene>
<dbReference type="InterPro" id="IPR013128">
    <property type="entry name" value="Peptidase_C1A"/>
</dbReference>
<keyword evidence="5" id="KW-1185">Reference proteome</keyword>
<evidence type="ECO:0000313" key="4">
    <source>
        <dbReference type="EMBL" id="CAJ1376153.1"/>
    </source>
</evidence>
<dbReference type="PROSITE" id="PS00639">
    <property type="entry name" value="THIOL_PROTEASE_HIS"/>
    <property type="match status" value="1"/>
</dbReference>
<organism evidence="4 5">
    <name type="scientific">Effrenium voratum</name>
    <dbReference type="NCBI Taxonomy" id="2562239"/>
    <lineage>
        <taxon>Eukaryota</taxon>
        <taxon>Sar</taxon>
        <taxon>Alveolata</taxon>
        <taxon>Dinophyceae</taxon>
        <taxon>Suessiales</taxon>
        <taxon>Symbiodiniaceae</taxon>
        <taxon>Effrenium</taxon>
    </lineage>
</organism>
<keyword evidence="2" id="KW-0865">Zymogen</keyword>
<dbReference type="PANTHER" id="PTHR12411">
    <property type="entry name" value="CYSTEINE PROTEASE FAMILY C1-RELATED"/>
    <property type="match status" value="1"/>
</dbReference>
<dbReference type="AlphaFoldDB" id="A0AA36MQC3"/>
<evidence type="ECO:0000259" key="3">
    <source>
        <dbReference type="SMART" id="SM00645"/>
    </source>
</evidence>
<reference evidence="4" key="1">
    <citation type="submission" date="2023-08" db="EMBL/GenBank/DDBJ databases">
        <authorList>
            <person name="Chen Y."/>
            <person name="Shah S."/>
            <person name="Dougan E. K."/>
            <person name="Thang M."/>
            <person name="Chan C."/>
        </authorList>
    </citation>
    <scope>NUCLEOTIDE SEQUENCE</scope>
</reference>
<dbReference type="SUPFAM" id="SSF54001">
    <property type="entry name" value="Cysteine proteinases"/>
    <property type="match status" value="1"/>
</dbReference>
<dbReference type="InterPro" id="IPR038765">
    <property type="entry name" value="Papain-like_cys_pep_sf"/>
</dbReference>
<dbReference type="CDD" id="cd02619">
    <property type="entry name" value="Peptidase_C1"/>
    <property type="match status" value="1"/>
</dbReference>
<sequence length="284" mass="32203">MGSSCCKTEATEVEVVSRRDPRLSCRRDTPDHRDLHLEFPAKSDTVVDLRPYESFPVFTQGFLASCTANALSAAYHFSMRKQLGDGCDFTPSRLFIWYNERAQEGLTDQNAGTMLRDGIKVLHKLGVCSEDMWPYILHYSGGVPQWRQKPSQECYDQAAKCKVEGYARVAQDVESLKNCLRNGFPFIFLMVVLDSFMGAELAKTGAMAMPQPGDRIRGSHALVAVGFDEAKRTFLIRNSWGEEWGDRGYFHMPYGYICCPLLTCDFWVINWVQPFSEAKQKSLT</sequence>
<name>A0AA36MQC3_9DINO</name>
<dbReference type="InterPro" id="IPR000668">
    <property type="entry name" value="Peptidase_C1A_C"/>
</dbReference>
<proteinExistence type="inferred from homology"/>
<dbReference type="InterPro" id="IPR025660">
    <property type="entry name" value="Pept_his_AS"/>
</dbReference>
<dbReference type="EMBL" id="CAUJNA010000366">
    <property type="protein sequence ID" value="CAJ1376153.1"/>
    <property type="molecule type" value="Genomic_DNA"/>
</dbReference>
<dbReference type="SMART" id="SM00645">
    <property type="entry name" value="Pept_C1"/>
    <property type="match status" value="1"/>
</dbReference>
<feature type="domain" description="Peptidase C1A papain C-terminal" evidence="3">
    <location>
        <begin position="43"/>
        <end position="261"/>
    </location>
</feature>
<protein>
    <recommendedName>
        <fullName evidence="3">Peptidase C1A papain C-terminal domain-containing protein</fullName>
    </recommendedName>
</protein>
<evidence type="ECO:0000313" key="5">
    <source>
        <dbReference type="Proteomes" id="UP001178507"/>
    </source>
</evidence>
<comment type="caution">
    <text evidence="4">The sequence shown here is derived from an EMBL/GenBank/DDBJ whole genome shotgun (WGS) entry which is preliminary data.</text>
</comment>
<dbReference type="Pfam" id="PF00112">
    <property type="entry name" value="Peptidase_C1"/>
    <property type="match status" value="1"/>
</dbReference>
<accession>A0AA36MQC3</accession>
<dbReference type="Gene3D" id="3.90.70.10">
    <property type="entry name" value="Cysteine proteinases"/>
    <property type="match status" value="1"/>
</dbReference>
<dbReference type="Proteomes" id="UP001178507">
    <property type="component" value="Unassembled WGS sequence"/>
</dbReference>
<comment type="similarity">
    <text evidence="1">Belongs to the peptidase C1 family.</text>
</comment>
<dbReference type="GO" id="GO:0006508">
    <property type="term" value="P:proteolysis"/>
    <property type="evidence" value="ECO:0007669"/>
    <property type="project" value="InterPro"/>
</dbReference>